<dbReference type="AlphaFoldDB" id="A0A0C3JFV7"/>
<accession>A0A0C3JFV7</accession>
<sequence>MQACRSLRVNSNWLLRGDARVRRSSTTISDSVHLYTNSFGASNGGRRSLLEGQLFLPERTKRTHSRWSLLDPYRMPNMTPQLTKTAASY</sequence>
<proteinExistence type="predicted"/>
<evidence type="ECO:0000313" key="2">
    <source>
        <dbReference type="Proteomes" id="UP000054217"/>
    </source>
</evidence>
<dbReference type="InParanoid" id="A0A0C3JFV7"/>
<reference evidence="1 2" key="1">
    <citation type="submission" date="2014-04" db="EMBL/GenBank/DDBJ databases">
        <authorList>
            <consortium name="DOE Joint Genome Institute"/>
            <person name="Kuo A."/>
            <person name="Kohler A."/>
            <person name="Costa M.D."/>
            <person name="Nagy L.G."/>
            <person name="Floudas D."/>
            <person name="Copeland A."/>
            <person name="Barry K.W."/>
            <person name="Cichocki N."/>
            <person name="Veneault-Fourrey C."/>
            <person name="LaButti K."/>
            <person name="Lindquist E.A."/>
            <person name="Lipzen A."/>
            <person name="Lundell T."/>
            <person name="Morin E."/>
            <person name="Murat C."/>
            <person name="Sun H."/>
            <person name="Tunlid A."/>
            <person name="Henrissat B."/>
            <person name="Grigoriev I.V."/>
            <person name="Hibbett D.S."/>
            <person name="Martin F."/>
            <person name="Nordberg H.P."/>
            <person name="Cantor M.N."/>
            <person name="Hua S.X."/>
        </authorList>
    </citation>
    <scope>NUCLEOTIDE SEQUENCE [LARGE SCALE GENOMIC DNA]</scope>
    <source>
        <strain evidence="1 2">Marx 270</strain>
    </source>
</reference>
<dbReference type="Proteomes" id="UP000054217">
    <property type="component" value="Unassembled WGS sequence"/>
</dbReference>
<keyword evidence="2" id="KW-1185">Reference proteome</keyword>
<dbReference type="EMBL" id="KN832045">
    <property type="protein sequence ID" value="KIN96506.1"/>
    <property type="molecule type" value="Genomic_DNA"/>
</dbReference>
<dbReference type="HOGENOM" id="CLU_2455601_0_0_1"/>
<name>A0A0C3JFV7_PISTI</name>
<reference evidence="2" key="2">
    <citation type="submission" date="2015-01" db="EMBL/GenBank/DDBJ databases">
        <title>Evolutionary Origins and Diversification of the Mycorrhizal Mutualists.</title>
        <authorList>
            <consortium name="DOE Joint Genome Institute"/>
            <consortium name="Mycorrhizal Genomics Consortium"/>
            <person name="Kohler A."/>
            <person name="Kuo A."/>
            <person name="Nagy L.G."/>
            <person name="Floudas D."/>
            <person name="Copeland A."/>
            <person name="Barry K.W."/>
            <person name="Cichocki N."/>
            <person name="Veneault-Fourrey C."/>
            <person name="LaButti K."/>
            <person name="Lindquist E.A."/>
            <person name="Lipzen A."/>
            <person name="Lundell T."/>
            <person name="Morin E."/>
            <person name="Murat C."/>
            <person name="Riley R."/>
            <person name="Ohm R."/>
            <person name="Sun H."/>
            <person name="Tunlid A."/>
            <person name="Henrissat B."/>
            <person name="Grigoriev I.V."/>
            <person name="Hibbett D.S."/>
            <person name="Martin F."/>
        </authorList>
    </citation>
    <scope>NUCLEOTIDE SEQUENCE [LARGE SCALE GENOMIC DNA]</scope>
    <source>
        <strain evidence="2">Marx 270</strain>
    </source>
</reference>
<protein>
    <submittedName>
        <fullName evidence="1">Uncharacterized protein</fullName>
    </submittedName>
</protein>
<evidence type="ECO:0000313" key="1">
    <source>
        <dbReference type="EMBL" id="KIN96506.1"/>
    </source>
</evidence>
<organism evidence="1 2">
    <name type="scientific">Pisolithus tinctorius Marx 270</name>
    <dbReference type="NCBI Taxonomy" id="870435"/>
    <lineage>
        <taxon>Eukaryota</taxon>
        <taxon>Fungi</taxon>
        <taxon>Dikarya</taxon>
        <taxon>Basidiomycota</taxon>
        <taxon>Agaricomycotina</taxon>
        <taxon>Agaricomycetes</taxon>
        <taxon>Agaricomycetidae</taxon>
        <taxon>Boletales</taxon>
        <taxon>Sclerodermatineae</taxon>
        <taxon>Pisolithaceae</taxon>
        <taxon>Pisolithus</taxon>
    </lineage>
</organism>
<gene>
    <name evidence="1" type="ORF">M404DRAFT_245562</name>
</gene>